<comment type="subcellular location">
    <subcellularLocation>
        <location evidence="1">Cell membrane</location>
        <topology evidence="1">Multi-pass membrane protein</topology>
    </subcellularLocation>
</comment>
<evidence type="ECO:0000256" key="6">
    <source>
        <dbReference type="SAM" id="Phobius"/>
    </source>
</evidence>
<keyword evidence="5 6" id="KW-0472">Membrane</keyword>
<evidence type="ECO:0000256" key="5">
    <source>
        <dbReference type="ARBA" id="ARBA00023136"/>
    </source>
</evidence>
<protein>
    <recommendedName>
        <fullName evidence="9">MATE family efflux transporter</fullName>
    </recommendedName>
</protein>
<evidence type="ECO:0000313" key="7">
    <source>
        <dbReference type="EMBL" id="HIV99386.1"/>
    </source>
</evidence>
<dbReference type="PANTHER" id="PTHR43823">
    <property type="entry name" value="SPORULATION PROTEIN YKVU"/>
    <property type="match status" value="1"/>
</dbReference>
<dbReference type="Proteomes" id="UP000823936">
    <property type="component" value="Unassembled WGS sequence"/>
</dbReference>
<keyword evidence="3 6" id="KW-0812">Transmembrane</keyword>
<dbReference type="EMBL" id="DXHU01000023">
    <property type="protein sequence ID" value="HIV99386.1"/>
    <property type="molecule type" value="Genomic_DNA"/>
</dbReference>
<evidence type="ECO:0000256" key="3">
    <source>
        <dbReference type="ARBA" id="ARBA00022692"/>
    </source>
</evidence>
<dbReference type="InterPro" id="IPR051327">
    <property type="entry name" value="MATE_MepA_subfamily"/>
</dbReference>
<dbReference type="GO" id="GO:0005886">
    <property type="term" value="C:plasma membrane"/>
    <property type="evidence" value="ECO:0007669"/>
    <property type="project" value="UniProtKB-SubCell"/>
</dbReference>
<reference evidence="7" key="2">
    <citation type="submission" date="2021-04" db="EMBL/GenBank/DDBJ databases">
        <authorList>
            <person name="Gilroy R."/>
        </authorList>
    </citation>
    <scope>NUCLEOTIDE SEQUENCE</scope>
    <source>
        <strain evidence="7">Gambia11-129</strain>
    </source>
</reference>
<comment type="caution">
    <text evidence="7">The sequence shown here is derived from an EMBL/GenBank/DDBJ whole genome shotgun (WGS) entry which is preliminary data.</text>
</comment>
<evidence type="ECO:0000256" key="2">
    <source>
        <dbReference type="ARBA" id="ARBA00022475"/>
    </source>
</evidence>
<evidence type="ECO:0000256" key="4">
    <source>
        <dbReference type="ARBA" id="ARBA00022989"/>
    </source>
</evidence>
<evidence type="ECO:0008006" key="9">
    <source>
        <dbReference type="Google" id="ProtNLM"/>
    </source>
</evidence>
<keyword evidence="2" id="KW-1003">Cell membrane</keyword>
<proteinExistence type="predicted"/>
<keyword evidence="4 6" id="KW-1133">Transmembrane helix</keyword>
<dbReference type="PANTHER" id="PTHR43823:SF3">
    <property type="entry name" value="MULTIDRUG EXPORT PROTEIN MEPA"/>
    <property type="match status" value="1"/>
</dbReference>
<dbReference type="AlphaFoldDB" id="A0A9D1PVH7"/>
<gene>
    <name evidence="7" type="ORF">IAB12_06395</name>
</gene>
<reference evidence="7" key="1">
    <citation type="journal article" date="2021" name="PeerJ">
        <title>Extensive microbial diversity within the chicken gut microbiome revealed by metagenomics and culture.</title>
        <authorList>
            <person name="Gilroy R."/>
            <person name="Ravi A."/>
            <person name="Getino M."/>
            <person name="Pursley I."/>
            <person name="Horton D.L."/>
            <person name="Alikhan N.F."/>
            <person name="Baker D."/>
            <person name="Gharbi K."/>
            <person name="Hall N."/>
            <person name="Watson M."/>
            <person name="Adriaenssens E.M."/>
            <person name="Foster-Nyarko E."/>
            <person name="Jarju S."/>
            <person name="Secka A."/>
            <person name="Antonio M."/>
            <person name="Oren A."/>
            <person name="Chaudhuri R.R."/>
            <person name="La Ragione R."/>
            <person name="Hildebrand F."/>
            <person name="Pallen M.J."/>
        </authorList>
    </citation>
    <scope>NUCLEOTIDE SEQUENCE</scope>
    <source>
        <strain evidence="7">Gambia11-129</strain>
    </source>
</reference>
<evidence type="ECO:0000313" key="8">
    <source>
        <dbReference type="Proteomes" id="UP000823936"/>
    </source>
</evidence>
<sequence length="101" mass="11160">MRVFLEICKFGLSPFLIIATDSILILLLNFMLKLRGGSDADFLITCATIVQSYMLLIFQPLGGITAGSQGLISFNYGSSDSYRVRKAIYATLLYAVLFTFS</sequence>
<evidence type="ECO:0000256" key="1">
    <source>
        <dbReference type="ARBA" id="ARBA00004651"/>
    </source>
</evidence>
<name>A0A9D1PVH7_9SPIO</name>
<feature type="transmembrane region" description="Helical" evidence="6">
    <location>
        <begin position="12"/>
        <end position="30"/>
    </location>
</feature>
<organism evidence="7 8">
    <name type="scientific">Candidatus Ornithospirochaeta avicola</name>
    <dbReference type="NCBI Taxonomy" id="2840896"/>
    <lineage>
        <taxon>Bacteria</taxon>
        <taxon>Pseudomonadati</taxon>
        <taxon>Spirochaetota</taxon>
        <taxon>Spirochaetia</taxon>
        <taxon>Spirochaetales</taxon>
        <taxon>Spirochaetaceae</taxon>
        <taxon>Spirochaetaceae incertae sedis</taxon>
        <taxon>Candidatus Ornithospirochaeta</taxon>
    </lineage>
</organism>
<accession>A0A9D1PVH7</accession>